<sequence length="206" mass="22416">MTDNVQFDIIVREINQIIDLLVQLVLLTALLVGLLDSSSLSSICVMVLVATVVFVVDPNRAALPKTQPASVTNQPQNQEKAIVTQEAQRWKAPEVVKAEEGQMSHEPAEQEVDPLRAAVFSLGLVLWEIETGSVPFAEQDATNAQRQLGTGAHPKMEGVGAKMQELIESCLALDPTERPKLSEVYSVLLTLGDDDAPDDKEPHSQP</sequence>
<dbReference type="InterPro" id="IPR011009">
    <property type="entry name" value="Kinase-like_dom_sf"/>
</dbReference>
<organism evidence="3 4">
    <name type="scientific">Blattamonas nauphoetae</name>
    <dbReference type="NCBI Taxonomy" id="2049346"/>
    <lineage>
        <taxon>Eukaryota</taxon>
        <taxon>Metamonada</taxon>
        <taxon>Preaxostyla</taxon>
        <taxon>Oxymonadida</taxon>
        <taxon>Blattamonas</taxon>
    </lineage>
</organism>
<dbReference type="PROSITE" id="PS50011">
    <property type="entry name" value="PROTEIN_KINASE_DOM"/>
    <property type="match status" value="1"/>
</dbReference>
<dbReference type="InterPro" id="IPR001245">
    <property type="entry name" value="Ser-Thr/Tyr_kinase_cat_dom"/>
</dbReference>
<dbReference type="Proteomes" id="UP001281761">
    <property type="component" value="Unassembled WGS sequence"/>
</dbReference>
<protein>
    <recommendedName>
        <fullName evidence="2">Protein kinase domain-containing protein</fullName>
    </recommendedName>
</protein>
<keyword evidence="1" id="KW-1133">Transmembrane helix</keyword>
<comment type="caution">
    <text evidence="3">The sequence shown here is derived from an EMBL/GenBank/DDBJ whole genome shotgun (WGS) entry which is preliminary data.</text>
</comment>
<keyword evidence="4" id="KW-1185">Reference proteome</keyword>
<dbReference type="Gene3D" id="1.10.510.10">
    <property type="entry name" value="Transferase(Phosphotransferase) domain 1"/>
    <property type="match status" value="1"/>
</dbReference>
<feature type="transmembrane region" description="Helical" evidence="1">
    <location>
        <begin position="17"/>
        <end position="34"/>
    </location>
</feature>
<name>A0ABQ9XRG9_9EUKA</name>
<reference evidence="3 4" key="1">
    <citation type="journal article" date="2022" name="bioRxiv">
        <title>Genomics of Preaxostyla Flagellates Illuminates Evolutionary Transitions and the Path Towards Mitochondrial Loss.</title>
        <authorList>
            <person name="Novak L.V.F."/>
            <person name="Treitli S.C."/>
            <person name="Pyrih J."/>
            <person name="Halakuc P."/>
            <person name="Pipaliya S.V."/>
            <person name="Vacek V."/>
            <person name="Brzon O."/>
            <person name="Soukal P."/>
            <person name="Eme L."/>
            <person name="Dacks J.B."/>
            <person name="Karnkowska A."/>
            <person name="Elias M."/>
            <person name="Hampl V."/>
        </authorList>
    </citation>
    <scope>NUCLEOTIDE SEQUENCE [LARGE SCALE GENOMIC DNA]</scope>
    <source>
        <strain evidence="3">NAU3</strain>
        <tissue evidence="3">Gut</tissue>
    </source>
</reference>
<dbReference type="InterPro" id="IPR000719">
    <property type="entry name" value="Prot_kinase_dom"/>
</dbReference>
<gene>
    <name evidence="3" type="ORF">BLNAU_12161</name>
</gene>
<evidence type="ECO:0000313" key="3">
    <source>
        <dbReference type="EMBL" id="KAK2952840.1"/>
    </source>
</evidence>
<keyword evidence="1" id="KW-0472">Membrane</keyword>
<keyword evidence="1" id="KW-0812">Transmembrane</keyword>
<evidence type="ECO:0000313" key="4">
    <source>
        <dbReference type="Proteomes" id="UP001281761"/>
    </source>
</evidence>
<evidence type="ECO:0000256" key="1">
    <source>
        <dbReference type="SAM" id="Phobius"/>
    </source>
</evidence>
<feature type="domain" description="Protein kinase" evidence="2">
    <location>
        <begin position="1"/>
        <end position="191"/>
    </location>
</feature>
<dbReference type="SUPFAM" id="SSF56112">
    <property type="entry name" value="Protein kinase-like (PK-like)"/>
    <property type="match status" value="1"/>
</dbReference>
<feature type="transmembrane region" description="Helical" evidence="1">
    <location>
        <begin position="40"/>
        <end position="56"/>
    </location>
</feature>
<dbReference type="EMBL" id="JARBJD010000098">
    <property type="protein sequence ID" value="KAK2952840.1"/>
    <property type="molecule type" value="Genomic_DNA"/>
</dbReference>
<dbReference type="PANTHER" id="PTHR44329">
    <property type="entry name" value="SERINE/THREONINE-PROTEIN KINASE TNNI3K-RELATED"/>
    <property type="match status" value="1"/>
</dbReference>
<accession>A0ABQ9XRG9</accession>
<proteinExistence type="predicted"/>
<evidence type="ECO:0000259" key="2">
    <source>
        <dbReference type="PROSITE" id="PS50011"/>
    </source>
</evidence>
<dbReference type="Pfam" id="PF07714">
    <property type="entry name" value="PK_Tyr_Ser-Thr"/>
    <property type="match status" value="1"/>
</dbReference>
<dbReference type="InterPro" id="IPR051681">
    <property type="entry name" value="Ser/Thr_Kinases-Pseudokinases"/>
</dbReference>